<dbReference type="Proteomes" id="UP000434957">
    <property type="component" value="Unassembled WGS sequence"/>
</dbReference>
<organism evidence="1 2">
    <name type="scientific">Phytophthora rubi</name>
    <dbReference type="NCBI Taxonomy" id="129364"/>
    <lineage>
        <taxon>Eukaryota</taxon>
        <taxon>Sar</taxon>
        <taxon>Stramenopiles</taxon>
        <taxon>Oomycota</taxon>
        <taxon>Peronosporomycetes</taxon>
        <taxon>Peronosporales</taxon>
        <taxon>Peronosporaceae</taxon>
        <taxon>Phytophthora</taxon>
    </lineage>
</organism>
<reference evidence="1 2" key="1">
    <citation type="submission" date="2018-08" db="EMBL/GenBank/DDBJ databases">
        <title>Genomic investigation of the strawberry pathogen Phytophthora fragariae indicates pathogenicity is determined by transcriptional variation in three key races.</title>
        <authorList>
            <person name="Adams T.M."/>
            <person name="Armitage A.D."/>
            <person name="Sobczyk M.K."/>
            <person name="Bates H.J."/>
            <person name="Dunwell J.M."/>
            <person name="Nellist C.F."/>
            <person name="Harrison R.J."/>
        </authorList>
    </citation>
    <scope>NUCLEOTIDE SEQUENCE [LARGE SCALE GENOMIC DNA]</scope>
    <source>
        <strain evidence="1 2">SCRP333</strain>
    </source>
</reference>
<name>A0A6A4EX25_9STRA</name>
<evidence type="ECO:0000313" key="2">
    <source>
        <dbReference type="Proteomes" id="UP000434957"/>
    </source>
</evidence>
<dbReference type="EMBL" id="QXFT01001230">
    <property type="protein sequence ID" value="KAE9324718.1"/>
    <property type="molecule type" value="Genomic_DNA"/>
</dbReference>
<comment type="caution">
    <text evidence="1">The sequence shown here is derived from an EMBL/GenBank/DDBJ whole genome shotgun (WGS) entry which is preliminary data.</text>
</comment>
<proteinExistence type="predicted"/>
<gene>
    <name evidence="1" type="ORF">PR003_g16663</name>
</gene>
<accession>A0A6A4EX25</accession>
<keyword evidence="2" id="KW-1185">Reference proteome</keyword>
<protein>
    <submittedName>
        <fullName evidence="1">Uncharacterized protein</fullName>
    </submittedName>
</protein>
<evidence type="ECO:0000313" key="1">
    <source>
        <dbReference type="EMBL" id="KAE9324718.1"/>
    </source>
</evidence>
<dbReference type="AlphaFoldDB" id="A0A6A4EX25"/>
<sequence length="36" mass="3985">MAKLANTSSDELALAPTALNEFSLMRTPPAIQLRRR</sequence>